<accession>A0A5E6QL76</accession>
<name>A0A5E6QL76_PSEFL</name>
<dbReference type="Proteomes" id="UP000326729">
    <property type="component" value="Unassembled WGS sequence"/>
</dbReference>
<evidence type="ECO:0000313" key="2">
    <source>
        <dbReference type="Proteomes" id="UP000326729"/>
    </source>
</evidence>
<dbReference type="AlphaFoldDB" id="A0A5E6QL76"/>
<evidence type="ECO:0000313" key="1">
    <source>
        <dbReference type="EMBL" id="VVM53872.1"/>
    </source>
</evidence>
<reference evidence="1 2" key="1">
    <citation type="submission" date="2019-09" db="EMBL/GenBank/DDBJ databases">
        <authorList>
            <person name="Chandra G."/>
            <person name="Truman W A."/>
        </authorList>
    </citation>
    <scope>NUCLEOTIDE SEQUENCE [LARGE SCALE GENOMIC DNA]</scope>
    <source>
        <strain evidence="1">PS659</strain>
    </source>
</reference>
<protein>
    <submittedName>
        <fullName evidence="1">Uncharacterized protein</fullName>
    </submittedName>
</protein>
<sequence length="41" mass="4536">METGAMYKFVAGYLLVCALLAWAVAQASPWIASHLLLNWIL</sequence>
<proteinExistence type="predicted"/>
<organism evidence="1 2">
    <name type="scientific">Pseudomonas fluorescens</name>
    <dbReference type="NCBI Taxonomy" id="294"/>
    <lineage>
        <taxon>Bacteria</taxon>
        <taxon>Pseudomonadati</taxon>
        <taxon>Pseudomonadota</taxon>
        <taxon>Gammaproteobacteria</taxon>
        <taxon>Pseudomonadales</taxon>
        <taxon>Pseudomonadaceae</taxon>
        <taxon>Pseudomonas</taxon>
    </lineage>
</organism>
<dbReference type="EMBL" id="CABVGY010000004">
    <property type="protein sequence ID" value="VVM53872.1"/>
    <property type="molecule type" value="Genomic_DNA"/>
</dbReference>
<gene>
    <name evidence="1" type="ORF">PS659_00957</name>
</gene>